<gene>
    <name evidence="1" type="ORF">SAMN04489793_2804</name>
</gene>
<reference evidence="2" key="1">
    <citation type="submission" date="2016-10" db="EMBL/GenBank/DDBJ databases">
        <authorList>
            <person name="Varghese N."/>
            <person name="Submissions S."/>
        </authorList>
    </citation>
    <scope>NUCLEOTIDE SEQUENCE [LARGE SCALE GENOMIC DNA]</scope>
    <source>
        <strain evidence="2">DSM 44234</strain>
    </source>
</reference>
<dbReference type="RefSeq" id="WP_068741788.1">
    <property type="nucleotide sequence ID" value="NZ_FNSA01000003.1"/>
</dbReference>
<evidence type="ECO:0000313" key="2">
    <source>
        <dbReference type="Proteomes" id="UP000182241"/>
    </source>
</evidence>
<dbReference type="OrthoDB" id="4763078at2"/>
<evidence type="ECO:0000313" key="1">
    <source>
        <dbReference type="EMBL" id="SEC64659.1"/>
    </source>
</evidence>
<organism evidence="1 2">
    <name type="scientific">Tsukamurella tyrosinosolvens</name>
    <dbReference type="NCBI Taxonomy" id="57704"/>
    <lineage>
        <taxon>Bacteria</taxon>
        <taxon>Bacillati</taxon>
        <taxon>Actinomycetota</taxon>
        <taxon>Actinomycetes</taxon>
        <taxon>Mycobacteriales</taxon>
        <taxon>Tsukamurellaceae</taxon>
        <taxon>Tsukamurella</taxon>
    </lineage>
</organism>
<sequence>MPQISLAERRALVQTAGITLDGRPASIGGARNDFASVSTTDGGPLVDVEFAWATVARVVDAGGDFRS</sequence>
<dbReference type="Proteomes" id="UP000182241">
    <property type="component" value="Unassembled WGS sequence"/>
</dbReference>
<keyword evidence="2" id="KW-1185">Reference proteome</keyword>
<protein>
    <submittedName>
        <fullName evidence="1">Uncharacterized protein</fullName>
    </submittedName>
</protein>
<proteinExistence type="predicted"/>
<dbReference type="AlphaFoldDB" id="A0A1H4U7F3"/>
<name>A0A1H4U7F3_TSUTY</name>
<dbReference type="EMBL" id="FNSA01000003">
    <property type="protein sequence ID" value="SEC64659.1"/>
    <property type="molecule type" value="Genomic_DNA"/>
</dbReference>
<accession>A0A1H4U7F3</accession>
<dbReference type="STRING" id="57704.SAMN04489793_2804"/>